<gene>
    <name evidence="8" type="ORF">ACFFMS_00730</name>
</gene>
<organism evidence="8 9">
    <name type="scientific">Ectobacillus funiculus</name>
    <dbReference type="NCBI Taxonomy" id="137993"/>
    <lineage>
        <taxon>Bacteria</taxon>
        <taxon>Bacillati</taxon>
        <taxon>Bacillota</taxon>
        <taxon>Bacilli</taxon>
        <taxon>Bacillales</taxon>
        <taxon>Bacillaceae</taxon>
        <taxon>Ectobacillus</taxon>
    </lineage>
</organism>
<dbReference type="InterPro" id="IPR027417">
    <property type="entry name" value="P-loop_NTPase"/>
</dbReference>
<dbReference type="PROSITE" id="PS00675">
    <property type="entry name" value="SIGMA54_INTERACT_1"/>
    <property type="match status" value="1"/>
</dbReference>
<dbReference type="InterPro" id="IPR058031">
    <property type="entry name" value="AAA_lid_NorR"/>
</dbReference>
<dbReference type="InterPro" id="IPR003593">
    <property type="entry name" value="AAA+_ATPase"/>
</dbReference>
<dbReference type="SMART" id="SM00382">
    <property type="entry name" value="AAA"/>
    <property type="match status" value="1"/>
</dbReference>
<dbReference type="Pfam" id="PF25601">
    <property type="entry name" value="AAA_lid_14"/>
    <property type="match status" value="1"/>
</dbReference>
<evidence type="ECO:0000313" key="8">
    <source>
        <dbReference type="EMBL" id="MFB9757080.1"/>
    </source>
</evidence>
<evidence type="ECO:0000259" key="7">
    <source>
        <dbReference type="PROSITE" id="PS50110"/>
    </source>
</evidence>
<proteinExistence type="predicted"/>
<dbReference type="InterPro" id="IPR011006">
    <property type="entry name" value="CheY-like_superfamily"/>
</dbReference>
<name>A0ABV5W921_9BACI</name>
<protein>
    <submittedName>
        <fullName evidence="8">Sigma-54-dependent transcriptional regulator</fullName>
    </submittedName>
</protein>
<dbReference type="Gene3D" id="1.10.8.60">
    <property type="match status" value="1"/>
</dbReference>
<dbReference type="PROSITE" id="PS50110">
    <property type="entry name" value="RESPONSE_REGULATORY"/>
    <property type="match status" value="1"/>
</dbReference>
<feature type="domain" description="Sigma-54 factor interaction" evidence="6">
    <location>
        <begin position="140"/>
        <end position="365"/>
    </location>
</feature>
<dbReference type="PANTHER" id="PTHR32071">
    <property type="entry name" value="TRANSCRIPTIONAL REGULATORY PROTEIN"/>
    <property type="match status" value="1"/>
</dbReference>
<dbReference type="CDD" id="cd00009">
    <property type="entry name" value="AAA"/>
    <property type="match status" value="1"/>
</dbReference>
<dbReference type="Gene3D" id="1.10.10.60">
    <property type="entry name" value="Homeodomain-like"/>
    <property type="match status" value="1"/>
</dbReference>
<evidence type="ECO:0000256" key="1">
    <source>
        <dbReference type="ARBA" id="ARBA00022741"/>
    </source>
</evidence>
<dbReference type="EMBL" id="JBHMAF010000004">
    <property type="protein sequence ID" value="MFB9757080.1"/>
    <property type="molecule type" value="Genomic_DNA"/>
</dbReference>
<keyword evidence="4" id="KW-0804">Transcription</keyword>
<dbReference type="InterPro" id="IPR025662">
    <property type="entry name" value="Sigma_54_int_dom_ATP-bd_1"/>
</dbReference>
<dbReference type="Pfam" id="PF02954">
    <property type="entry name" value="HTH_8"/>
    <property type="match status" value="1"/>
</dbReference>
<dbReference type="PROSITE" id="PS00688">
    <property type="entry name" value="SIGMA54_INTERACT_3"/>
    <property type="match status" value="1"/>
</dbReference>
<evidence type="ECO:0000256" key="4">
    <source>
        <dbReference type="ARBA" id="ARBA00023163"/>
    </source>
</evidence>
<dbReference type="Pfam" id="PF00158">
    <property type="entry name" value="Sigma54_activat"/>
    <property type="match status" value="1"/>
</dbReference>
<dbReference type="Gene3D" id="3.40.50.300">
    <property type="entry name" value="P-loop containing nucleotide triphosphate hydrolases"/>
    <property type="match status" value="1"/>
</dbReference>
<dbReference type="InterPro" id="IPR002078">
    <property type="entry name" value="Sigma_54_int"/>
</dbReference>
<dbReference type="Gene3D" id="3.40.50.2300">
    <property type="match status" value="1"/>
</dbReference>
<dbReference type="RefSeq" id="WP_379947364.1">
    <property type="nucleotide sequence ID" value="NZ_JBHMAF010000004.1"/>
</dbReference>
<dbReference type="InterPro" id="IPR001789">
    <property type="entry name" value="Sig_transdc_resp-reg_receiver"/>
</dbReference>
<keyword evidence="3" id="KW-0805">Transcription regulation</keyword>
<reference evidence="8 9" key="1">
    <citation type="submission" date="2024-09" db="EMBL/GenBank/DDBJ databases">
        <authorList>
            <person name="Sun Q."/>
            <person name="Mori K."/>
        </authorList>
    </citation>
    <scope>NUCLEOTIDE SEQUENCE [LARGE SCALE GENOMIC DNA]</scope>
    <source>
        <strain evidence="8 9">JCM 11201</strain>
    </source>
</reference>
<evidence type="ECO:0000259" key="6">
    <source>
        <dbReference type="PROSITE" id="PS50045"/>
    </source>
</evidence>
<dbReference type="SUPFAM" id="SSF52172">
    <property type="entry name" value="CheY-like"/>
    <property type="match status" value="1"/>
</dbReference>
<dbReference type="InterPro" id="IPR002197">
    <property type="entry name" value="HTH_Fis"/>
</dbReference>
<keyword evidence="2" id="KW-0067">ATP-binding</keyword>
<evidence type="ECO:0000313" key="9">
    <source>
        <dbReference type="Proteomes" id="UP001589609"/>
    </source>
</evidence>
<feature type="domain" description="Response regulatory" evidence="7">
    <location>
        <begin position="3"/>
        <end position="118"/>
    </location>
</feature>
<comment type="caution">
    <text evidence="8">The sequence shown here is derived from an EMBL/GenBank/DDBJ whole genome shotgun (WGS) entry which is preliminary data.</text>
</comment>
<accession>A0ABV5W921</accession>
<dbReference type="SUPFAM" id="SSF52540">
    <property type="entry name" value="P-loop containing nucleoside triphosphate hydrolases"/>
    <property type="match status" value="1"/>
</dbReference>
<dbReference type="InterPro" id="IPR025944">
    <property type="entry name" value="Sigma_54_int_dom_CS"/>
</dbReference>
<keyword evidence="9" id="KW-1185">Reference proteome</keyword>
<keyword evidence="5" id="KW-0597">Phosphoprotein</keyword>
<feature type="modified residue" description="4-aspartylphosphate" evidence="5">
    <location>
        <position position="53"/>
    </location>
</feature>
<evidence type="ECO:0000256" key="3">
    <source>
        <dbReference type="ARBA" id="ARBA00023015"/>
    </source>
</evidence>
<keyword evidence="1" id="KW-0547">Nucleotide-binding</keyword>
<dbReference type="Proteomes" id="UP001589609">
    <property type="component" value="Unassembled WGS sequence"/>
</dbReference>
<evidence type="ECO:0000256" key="5">
    <source>
        <dbReference type="PROSITE-ProRule" id="PRU00169"/>
    </source>
</evidence>
<evidence type="ECO:0000256" key="2">
    <source>
        <dbReference type="ARBA" id="ARBA00022840"/>
    </source>
</evidence>
<dbReference type="PROSITE" id="PS50045">
    <property type="entry name" value="SIGMA54_INTERACT_4"/>
    <property type="match status" value="1"/>
</dbReference>
<dbReference type="Pfam" id="PF00072">
    <property type="entry name" value="Response_reg"/>
    <property type="match status" value="1"/>
</dbReference>
<dbReference type="SMART" id="SM00448">
    <property type="entry name" value="REC"/>
    <property type="match status" value="1"/>
</dbReference>
<sequence>MIRILIVDDEKEIGTFLSHLFMSKGYRVTVVNSGKDFYYLDLKKQRFHIALLDLKLPDANGLSLLEYLKQQQPACKAVIMTGYSTIQTAVDAMKLGASNYLEKPFDDIDILEQQIDELLAGGDESVNQYLQEAAVRSGLVIGKSEKMKQLLQTVYKVAQKPVNILIEGETGTGKEVLAHFIHEASPRTKEAFIGVNCGAISESLLESELFGHEKGAFTGAAQQRKGLFELTSKGTLFLDEVAEASHLIQVKLLRVLETREFMRVGGTAVLRTNARVIAASNENLQEAVRKKTFREDLFYRLNVVHVKIPPLRERQEDIPLLMQHMLERYGSGNISFSKGAIRRLQEYHWPGNIRELANFVARTIALLDSDQTVITEADLPLWDTEGASIRMPSALESDDTGQQNHELEEYLRTWSQSVLTTFEKKDDVHLEDVLAQVKQLESQIGKAFILKALQNTLGNRSEAAKRLQITMRKLRYLLNEKKGDTGT</sequence>